<dbReference type="PROSITE" id="PS00687">
    <property type="entry name" value="ALDEHYDE_DEHYDR_GLU"/>
    <property type="match status" value="1"/>
</dbReference>
<dbReference type="FunFam" id="3.40.309.10:FF:000012">
    <property type="entry name" value="Betaine aldehyde dehydrogenase"/>
    <property type="match status" value="1"/>
</dbReference>
<dbReference type="SUPFAM" id="SSF53720">
    <property type="entry name" value="ALDH-like"/>
    <property type="match status" value="1"/>
</dbReference>
<reference evidence="6 7" key="1">
    <citation type="submission" date="2019-12" db="EMBL/GenBank/DDBJ databases">
        <title>Novel species isolated from a subtropical stream in China.</title>
        <authorList>
            <person name="Lu H."/>
        </authorList>
    </citation>
    <scope>NUCLEOTIDE SEQUENCE [LARGE SCALE GENOMIC DNA]</scope>
    <source>
        <strain evidence="6 7">FT135W</strain>
    </source>
</reference>
<evidence type="ECO:0000256" key="1">
    <source>
        <dbReference type="ARBA" id="ARBA00009986"/>
    </source>
</evidence>
<dbReference type="AlphaFoldDB" id="A0A6L8KKZ6"/>
<evidence type="ECO:0000259" key="5">
    <source>
        <dbReference type="Pfam" id="PF00171"/>
    </source>
</evidence>
<proteinExistence type="inferred from homology"/>
<evidence type="ECO:0000256" key="2">
    <source>
        <dbReference type="ARBA" id="ARBA00023002"/>
    </source>
</evidence>
<dbReference type="InterPro" id="IPR015590">
    <property type="entry name" value="Aldehyde_DH_dom"/>
</dbReference>
<evidence type="ECO:0000313" key="7">
    <source>
        <dbReference type="Proteomes" id="UP000479335"/>
    </source>
</evidence>
<dbReference type="Gene3D" id="3.40.309.10">
    <property type="entry name" value="Aldehyde Dehydrogenase, Chain A, domain 2"/>
    <property type="match status" value="1"/>
</dbReference>
<keyword evidence="2 4" id="KW-0560">Oxidoreductase</keyword>
<dbReference type="InterPro" id="IPR016162">
    <property type="entry name" value="Ald_DH_N"/>
</dbReference>
<dbReference type="PANTHER" id="PTHR42804:SF1">
    <property type="entry name" value="ALDEHYDE DEHYDROGENASE-RELATED"/>
    <property type="match status" value="1"/>
</dbReference>
<dbReference type="InterPro" id="IPR016161">
    <property type="entry name" value="Ald_DH/histidinol_DH"/>
</dbReference>
<keyword evidence="7" id="KW-1185">Reference proteome</keyword>
<feature type="active site" evidence="3">
    <location>
        <position position="244"/>
    </location>
</feature>
<dbReference type="PANTHER" id="PTHR42804">
    <property type="entry name" value="ALDEHYDE DEHYDROGENASE"/>
    <property type="match status" value="1"/>
</dbReference>
<sequence>MHTIEHIYINGQFVTPHGEEMFDLINPTTGQRDGQVRLGDAEDVQRAVAAAKAAFPAFSRSSLAERGAILQRLHDAVLARADDAAAALVDEYGGPLPTSIGRSRYTAKMFLDVKKVMDAHAFVKTVNTATVVLEPVGVVGIITPWNSSAWFIANKVATAIAAGCTVVVKPSELSARQNQILTECFHAAQLPPGVVNIVNGRGEVVGAALSTHQDINKISFTGSTPVGKSIARLGVDTMKRITLELGGKSANVILDDADFEKAIPTAIQAAFMNNGQACIVGSRLLVPEHKLALVKQLAKAAVESIVVGDPHRAEVSIGPLVNQKQFERVQKYIQIGMDEGAELLAGGIGKPFGLESGYFVKPTVFINVTNDMTIAREEIFGPVLSIITYKTEEEAIQIANDTPYGLQAYISSTNLDRANRIARELLAGRVHINGIHDDLVAPFGGFKQSGIGREFGPYGLDSYLEPKAVLGVEAQYPR</sequence>
<dbReference type="EMBL" id="WWCN01000026">
    <property type="protein sequence ID" value="MYM26394.1"/>
    <property type="molecule type" value="Genomic_DNA"/>
</dbReference>
<evidence type="ECO:0000256" key="4">
    <source>
        <dbReference type="RuleBase" id="RU003345"/>
    </source>
</evidence>
<dbReference type="CDD" id="cd07138">
    <property type="entry name" value="ALDH_CddD_SSP0762"/>
    <property type="match status" value="1"/>
</dbReference>
<dbReference type="Proteomes" id="UP000479335">
    <property type="component" value="Unassembled WGS sequence"/>
</dbReference>
<dbReference type="RefSeq" id="WP_161009828.1">
    <property type="nucleotide sequence ID" value="NZ_WWCN01000026.1"/>
</dbReference>
<dbReference type="InterPro" id="IPR029510">
    <property type="entry name" value="Ald_DH_CS_GLU"/>
</dbReference>
<dbReference type="GO" id="GO:0016620">
    <property type="term" value="F:oxidoreductase activity, acting on the aldehyde or oxo group of donors, NAD or NADP as acceptor"/>
    <property type="evidence" value="ECO:0007669"/>
    <property type="project" value="InterPro"/>
</dbReference>
<protein>
    <submittedName>
        <fullName evidence="6">Aldehyde dehydrogenase family protein</fullName>
    </submittedName>
</protein>
<dbReference type="InterPro" id="IPR016163">
    <property type="entry name" value="Ald_DH_C"/>
</dbReference>
<name>A0A6L8KKZ6_9BURK</name>
<comment type="caution">
    <text evidence="6">The sequence shown here is derived from an EMBL/GenBank/DDBJ whole genome shotgun (WGS) entry which is preliminary data.</text>
</comment>
<feature type="domain" description="Aldehyde dehydrogenase" evidence="5">
    <location>
        <begin position="14"/>
        <end position="469"/>
    </location>
</feature>
<organism evidence="6 7">
    <name type="scientific">Duganella flavida</name>
    <dbReference type="NCBI Taxonomy" id="2692175"/>
    <lineage>
        <taxon>Bacteria</taxon>
        <taxon>Pseudomonadati</taxon>
        <taxon>Pseudomonadota</taxon>
        <taxon>Betaproteobacteria</taxon>
        <taxon>Burkholderiales</taxon>
        <taxon>Oxalobacteraceae</taxon>
        <taxon>Telluria group</taxon>
        <taxon>Duganella</taxon>
    </lineage>
</organism>
<dbReference type="Gene3D" id="3.40.605.10">
    <property type="entry name" value="Aldehyde Dehydrogenase, Chain A, domain 1"/>
    <property type="match status" value="1"/>
</dbReference>
<evidence type="ECO:0000256" key="3">
    <source>
        <dbReference type="PROSITE-ProRule" id="PRU10007"/>
    </source>
</evidence>
<evidence type="ECO:0000313" key="6">
    <source>
        <dbReference type="EMBL" id="MYM26394.1"/>
    </source>
</evidence>
<gene>
    <name evidence="6" type="ORF">GTP46_27565</name>
</gene>
<accession>A0A6L8KKZ6</accession>
<comment type="similarity">
    <text evidence="1 4">Belongs to the aldehyde dehydrogenase family.</text>
</comment>
<dbReference type="FunFam" id="3.40.605.10:FF:000007">
    <property type="entry name" value="NAD/NADP-dependent betaine aldehyde dehydrogenase"/>
    <property type="match status" value="1"/>
</dbReference>
<dbReference type="Pfam" id="PF00171">
    <property type="entry name" value="Aldedh"/>
    <property type="match status" value="1"/>
</dbReference>